<protein>
    <submittedName>
        <fullName evidence="5">Opioid growth factor receptor-like protein 1 isoform X1</fullName>
    </submittedName>
</protein>
<evidence type="ECO:0000259" key="3">
    <source>
        <dbReference type="Pfam" id="PF04664"/>
    </source>
</evidence>
<dbReference type="Proteomes" id="UP000186698">
    <property type="component" value="Chromosome 5L"/>
</dbReference>
<feature type="compositionally biased region" description="Basic and acidic residues" evidence="2">
    <location>
        <begin position="329"/>
        <end position="338"/>
    </location>
</feature>
<evidence type="ECO:0000256" key="2">
    <source>
        <dbReference type="SAM" id="MobiDB-lite"/>
    </source>
</evidence>
<evidence type="ECO:0000313" key="4">
    <source>
        <dbReference type="Proteomes" id="UP000186698"/>
    </source>
</evidence>
<feature type="compositionally biased region" description="Basic and acidic residues" evidence="2">
    <location>
        <begin position="448"/>
        <end position="461"/>
    </location>
</feature>
<evidence type="ECO:0000256" key="1">
    <source>
        <dbReference type="ARBA" id="ARBA00010365"/>
    </source>
</evidence>
<dbReference type="PANTHER" id="PTHR14015:SF0">
    <property type="entry name" value="OPIOID GROWTH FACTOR RECEPTOR-LIKE PROTEIN 1"/>
    <property type="match status" value="1"/>
</dbReference>
<evidence type="ECO:0000313" key="5">
    <source>
        <dbReference type="RefSeq" id="XP_018096051.1"/>
    </source>
</evidence>
<evidence type="ECO:0000313" key="6">
    <source>
        <dbReference type="Xenbase" id="XB-GENE-17333958"/>
    </source>
</evidence>
<dbReference type="PANTHER" id="PTHR14015">
    <property type="entry name" value="OPIOID GROWTH FACTOR RECEPTOR OGFR ZETA-TYPE OPIOID RECEPTOR"/>
    <property type="match status" value="1"/>
</dbReference>
<feature type="region of interest" description="Disordered" evidence="2">
    <location>
        <begin position="401"/>
        <end position="464"/>
    </location>
</feature>
<dbReference type="Pfam" id="PF04664">
    <property type="entry name" value="OGFr_N"/>
    <property type="match status" value="1"/>
</dbReference>
<dbReference type="GeneID" id="108704154"/>
<feature type="domain" description="Opioid growth factor receptor (OGFr) conserved" evidence="3">
    <location>
        <begin position="128"/>
        <end position="331"/>
    </location>
</feature>
<name>A0A8J0U3F2_XENLA</name>
<sequence>MGSIFSVANFKEPTTVEDCDSTWNTDSGGEEEQQEAEEEDESEGAEKRESDNEEEEVIKQKETSAGVDEETTAESVIAEGKAEIPDPEQGDSSIAEQNIKPKRSFYAARDLYKYRHQYPQNFKDPRSPNDLCNLRFYMNKIPFKPDGVNIEEILNKWKGDYEKLEHNHTYIQWLFPLREQGLNFYAKELTSYEIEEFKKTKEAMKRFLLAYKMMLDFFGIKLIDKNGNVSRAPNWQERFQHLNESQHNYLRITRILKSLGELGYENFKPPLVKLFLQESIVANIIPSMRQSALEYFVYTIKDRRQRRKLLRFACFHYKPPEHFIWGPPNKEKADENKAVKKTATPSSQKKQPHVEKKSRNTKSIKAPESPAVQQVEEKGTETMQTEEINMQATAEVISEIEVCDDGTVTPENNSSKTEETDTCHDEPVTSGDSCSKTEETDSGNGETRSLDTEHDLKRPDTNSETCCKDNIIIVESTEKESKDCLCSLSPVTSNSDVTELGEEGKETLDLLQNNLAK</sequence>
<dbReference type="GO" id="GO:0140625">
    <property type="term" value="F:opioid growth factor receptor activity"/>
    <property type="evidence" value="ECO:0007669"/>
    <property type="project" value="InterPro"/>
</dbReference>
<gene>
    <name evidence="5 6" type="primary">ogfrl1.L</name>
</gene>
<dbReference type="AGR" id="Xenbase:XB-GENE-17333958"/>
<reference evidence="5" key="1">
    <citation type="submission" date="2025-08" db="UniProtKB">
        <authorList>
            <consortium name="RefSeq"/>
        </authorList>
    </citation>
    <scope>IDENTIFICATION</scope>
    <source>
        <strain evidence="5">J_2021</strain>
        <tissue evidence="5">Erythrocytes</tissue>
    </source>
</reference>
<feature type="region of interest" description="Disordered" evidence="2">
    <location>
        <begin position="1"/>
        <end position="99"/>
    </location>
</feature>
<dbReference type="KEGG" id="xla:108704154"/>
<dbReference type="Xenbase" id="XB-GENE-17333958">
    <property type="gene designation" value="ogfrl1.L"/>
</dbReference>
<dbReference type="AlphaFoldDB" id="A0A8J0U3F2"/>
<feature type="region of interest" description="Disordered" evidence="2">
    <location>
        <begin position="325"/>
        <end position="386"/>
    </location>
</feature>
<proteinExistence type="inferred from homology"/>
<dbReference type="InterPro" id="IPR006757">
    <property type="entry name" value="OGF_rcpt"/>
</dbReference>
<keyword evidence="4" id="KW-1185">Reference proteome</keyword>
<feature type="compositionally biased region" description="Acidic residues" evidence="2">
    <location>
        <begin position="28"/>
        <end position="43"/>
    </location>
</feature>
<dbReference type="RefSeq" id="XP_018096051.1">
    <property type="nucleotide sequence ID" value="XM_018240562.2"/>
</dbReference>
<dbReference type="InterPro" id="IPR039574">
    <property type="entry name" value="OGFr"/>
</dbReference>
<organism evidence="4 5">
    <name type="scientific">Xenopus laevis</name>
    <name type="common">African clawed frog</name>
    <dbReference type="NCBI Taxonomy" id="8355"/>
    <lineage>
        <taxon>Eukaryota</taxon>
        <taxon>Metazoa</taxon>
        <taxon>Chordata</taxon>
        <taxon>Craniata</taxon>
        <taxon>Vertebrata</taxon>
        <taxon>Euteleostomi</taxon>
        <taxon>Amphibia</taxon>
        <taxon>Batrachia</taxon>
        <taxon>Anura</taxon>
        <taxon>Pipoidea</taxon>
        <taxon>Pipidae</taxon>
        <taxon>Xenopodinae</taxon>
        <taxon>Xenopus</taxon>
        <taxon>Xenopus</taxon>
    </lineage>
</organism>
<comment type="similarity">
    <text evidence="1">Belongs to the opioid growth factor receptor family.</text>
</comment>
<dbReference type="CTD" id="108704154"/>
<feature type="compositionally biased region" description="Basic and acidic residues" evidence="2">
    <location>
        <begin position="416"/>
        <end position="427"/>
    </location>
</feature>
<accession>A0A8J0U3F2</accession>
<dbReference type="GO" id="GO:0016020">
    <property type="term" value="C:membrane"/>
    <property type="evidence" value="ECO:0007669"/>
    <property type="project" value="InterPro"/>
</dbReference>
<dbReference type="OrthoDB" id="9030204at2759"/>